<name>A0ABW3D6H5_9BACL</name>
<dbReference type="SUPFAM" id="SSF55729">
    <property type="entry name" value="Acyl-CoA N-acyltransferases (Nat)"/>
    <property type="match status" value="1"/>
</dbReference>
<keyword evidence="3" id="KW-1185">Reference proteome</keyword>
<dbReference type="InterPro" id="IPR000182">
    <property type="entry name" value="GNAT_dom"/>
</dbReference>
<keyword evidence="2" id="KW-0012">Acyltransferase</keyword>
<keyword evidence="2" id="KW-0808">Transferase</keyword>
<gene>
    <name evidence="2" type="ORF">ACFQ03_07285</name>
</gene>
<comment type="caution">
    <text evidence="2">The sequence shown here is derived from an EMBL/GenBank/DDBJ whole genome shotgun (WGS) entry which is preliminary data.</text>
</comment>
<dbReference type="Proteomes" id="UP001597120">
    <property type="component" value="Unassembled WGS sequence"/>
</dbReference>
<sequence>MQLVDLEPKLGEEEIRELLEACVQYDPELLDRAVEEYRSDPELSILGLDVEDEIVGLLGIRSRQDNTVLIRHLYVKPEVRGNGLGRAQLLELISLRNPDHIIAEVEEESVDFFRNVGFTIVSFKEEDGQEKFRCTYSVHEQVEDEG</sequence>
<dbReference type="Gene3D" id="3.40.630.30">
    <property type="match status" value="1"/>
</dbReference>
<dbReference type="InterPro" id="IPR016181">
    <property type="entry name" value="Acyl_CoA_acyltransferase"/>
</dbReference>
<feature type="domain" description="N-acetyltransferase" evidence="1">
    <location>
        <begin position="1"/>
        <end position="135"/>
    </location>
</feature>
<dbReference type="EC" id="2.3.-.-" evidence="2"/>
<evidence type="ECO:0000313" key="2">
    <source>
        <dbReference type="EMBL" id="MFD0868948.1"/>
    </source>
</evidence>
<dbReference type="CDD" id="cd04301">
    <property type="entry name" value="NAT_SF"/>
    <property type="match status" value="1"/>
</dbReference>
<evidence type="ECO:0000313" key="3">
    <source>
        <dbReference type="Proteomes" id="UP001597120"/>
    </source>
</evidence>
<organism evidence="2 3">
    <name type="scientific">Paenibacillus residui</name>
    <dbReference type="NCBI Taxonomy" id="629724"/>
    <lineage>
        <taxon>Bacteria</taxon>
        <taxon>Bacillati</taxon>
        <taxon>Bacillota</taxon>
        <taxon>Bacilli</taxon>
        <taxon>Bacillales</taxon>
        <taxon>Paenibacillaceae</taxon>
        <taxon>Paenibacillus</taxon>
    </lineage>
</organism>
<reference evidence="3" key="1">
    <citation type="journal article" date="2019" name="Int. J. Syst. Evol. Microbiol.">
        <title>The Global Catalogue of Microorganisms (GCM) 10K type strain sequencing project: providing services to taxonomists for standard genome sequencing and annotation.</title>
        <authorList>
            <consortium name="The Broad Institute Genomics Platform"/>
            <consortium name="The Broad Institute Genome Sequencing Center for Infectious Disease"/>
            <person name="Wu L."/>
            <person name="Ma J."/>
        </authorList>
    </citation>
    <scope>NUCLEOTIDE SEQUENCE [LARGE SCALE GENOMIC DNA]</scope>
    <source>
        <strain evidence="3">CCUG 57263</strain>
    </source>
</reference>
<dbReference type="GO" id="GO:0016746">
    <property type="term" value="F:acyltransferase activity"/>
    <property type="evidence" value="ECO:0007669"/>
    <property type="project" value="UniProtKB-KW"/>
</dbReference>
<accession>A0ABW3D6H5</accession>
<protein>
    <submittedName>
        <fullName evidence="2">GNAT family N-acetyltransferase</fullName>
        <ecNumber evidence="2">2.3.-.-</ecNumber>
    </submittedName>
</protein>
<dbReference type="Pfam" id="PF13673">
    <property type="entry name" value="Acetyltransf_10"/>
    <property type="match status" value="1"/>
</dbReference>
<dbReference type="EMBL" id="JBHTIU010000027">
    <property type="protein sequence ID" value="MFD0868948.1"/>
    <property type="molecule type" value="Genomic_DNA"/>
</dbReference>
<evidence type="ECO:0000259" key="1">
    <source>
        <dbReference type="PROSITE" id="PS51186"/>
    </source>
</evidence>
<proteinExistence type="predicted"/>
<dbReference type="RefSeq" id="WP_379287138.1">
    <property type="nucleotide sequence ID" value="NZ_JBHTIU010000027.1"/>
</dbReference>
<dbReference type="PROSITE" id="PS51186">
    <property type="entry name" value="GNAT"/>
    <property type="match status" value="1"/>
</dbReference>